<accession>A0A248LET0</accession>
<sequence>MTHPALFIGSSLLLWATVGPALADNASPSPSSDQNFVITRDVPDHVAYRPVAPGRVTADANLAQSTDGTALIAPVATLIASDQILGSASRSDSPLGILTGQMGSVGSLIATPMAGGNLLAGGGIAPAGTARIATSPVSAMTQGLGSLGSLLGGKGN</sequence>
<gene>
    <name evidence="2" type="ORF">LHGZ1_0164</name>
</gene>
<keyword evidence="1" id="KW-0732">Signal</keyword>
<protein>
    <submittedName>
        <fullName evidence="2">Uncharacterized protein</fullName>
    </submittedName>
</protein>
<feature type="signal peptide" evidence="1">
    <location>
        <begin position="1"/>
        <end position="23"/>
    </location>
</feature>
<evidence type="ECO:0000313" key="2">
    <source>
        <dbReference type="EMBL" id="ASJ22995.1"/>
    </source>
</evidence>
<proteinExistence type="predicted"/>
<feature type="chain" id="PRO_5011970136" evidence="1">
    <location>
        <begin position="24"/>
        <end position="156"/>
    </location>
</feature>
<evidence type="ECO:0000256" key="1">
    <source>
        <dbReference type="SAM" id="SignalP"/>
    </source>
</evidence>
<dbReference type="Proteomes" id="UP000197424">
    <property type="component" value="Chromosome"/>
</dbReference>
<reference evidence="3" key="1">
    <citation type="submission" date="2017-06" db="EMBL/GenBank/DDBJ databases">
        <title>Whole genome sequence of Laribacter hongkongensis LHGZ1.</title>
        <authorList>
            <person name="Chen D."/>
            <person name="Wu H."/>
            <person name="Chen J."/>
        </authorList>
    </citation>
    <scope>NUCLEOTIDE SEQUENCE [LARGE SCALE GENOMIC DNA]</scope>
    <source>
        <strain evidence="3">LHGZ1</strain>
    </source>
</reference>
<name>A0A248LET0_9NEIS</name>
<dbReference type="EMBL" id="CP022115">
    <property type="protein sequence ID" value="ASJ22995.1"/>
    <property type="molecule type" value="Genomic_DNA"/>
</dbReference>
<dbReference type="AlphaFoldDB" id="A0A248LET0"/>
<dbReference type="RefSeq" id="WP_088859859.1">
    <property type="nucleotide sequence ID" value="NZ_CP022115.1"/>
</dbReference>
<organism evidence="2 3">
    <name type="scientific">Laribacter hongkongensis</name>
    <dbReference type="NCBI Taxonomy" id="168471"/>
    <lineage>
        <taxon>Bacteria</taxon>
        <taxon>Pseudomonadati</taxon>
        <taxon>Pseudomonadota</taxon>
        <taxon>Betaproteobacteria</taxon>
        <taxon>Neisseriales</taxon>
        <taxon>Aquaspirillaceae</taxon>
        <taxon>Laribacter</taxon>
    </lineage>
</organism>
<evidence type="ECO:0000313" key="3">
    <source>
        <dbReference type="Proteomes" id="UP000197424"/>
    </source>
</evidence>